<dbReference type="AlphaFoldDB" id="A0A0L0W422"/>
<comment type="caution">
    <text evidence="1">The sequence shown here is derived from an EMBL/GenBank/DDBJ whole genome shotgun (WGS) entry which is preliminary data.</text>
</comment>
<keyword evidence="2" id="KW-1185">Reference proteome</keyword>
<name>A0A0L0W422_9BASI</name>
<proteinExistence type="predicted"/>
<evidence type="ECO:0000313" key="2">
    <source>
        <dbReference type="Proteomes" id="UP000054564"/>
    </source>
</evidence>
<evidence type="ECO:0000313" key="1">
    <source>
        <dbReference type="EMBL" id="KNF06249.1"/>
    </source>
</evidence>
<dbReference type="OrthoDB" id="2496893at2759"/>
<reference evidence="2" key="1">
    <citation type="submission" date="2014-03" db="EMBL/GenBank/DDBJ databases">
        <title>The Genome Sequence of Puccinia striiformis f. sp. tritici PST-78.</title>
        <authorList>
            <consortium name="The Broad Institute Genome Sequencing Platform"/>
            <person name="Cuomo C."/>
            <person name="Hulbert S."/>
            <person name="Chen X."/>
            <person name="Walker B."/>
            <person name="Young S.K."/>
            <person name="Zeng Q."/>
            <person name="Gargeya S."/>
            <person name="Fitzgerald M."/>
            <person name="Haas B."/>
            <person name="Abouelleil A."/>
            <person name="Alvarado L."/>
            <person name="Arachchi H.M."/>
            <person name="Berlin A.M."/>
            <person name="Chapman S.B."/>
            <person name="Goldberg J."/>
            <person name="Griggs A."/>
            <person name="Gujja S."/>
            <person name="Hansen M."/>
            <person name="Howarth C."/>
            <person name="Imamovic A."/>
            <person name="Larimer J."/>
            <person name="McCowan C."/>
            <person name="Montmayeur A."/>
            <person name="Murphy C."/>
            <person name="Neiman D."/>
            <person name="Pearson M."/>
            <person name="Priest M."/>
            <person name="Roberts A."/>
            <person name="Saif S."/>
            <person name="Shea T."/>
            <person name="Sisk P."/>
            <person name="Sykes S."/>
            <person name="Wortman J."/>
            <person name="Nusbaum C."/>
            <person name="Birren B."/>
        </authorList>
    </citation>
    <scope>NUCLEOTIDE SEQUENCE [LARGE SCALE GENOMIC DNA]</scope>
    <source>
        <strain evidence="2">race PST-78</strain>
    </source>
</reference>
<accession>A0A0L0W422</accession>
<protein>
    <submittedName>
        <fullName evidence="1">Uncharacterized protein</fullName>
    </submittedName>
</protein>
<dbReference type="EMBL" id="AJIL01000004">
    <property type="protein sequence ID" value="KNF06249.1"/>
    <property type="molecule type" value="Genomic_DNA"/>
</dbReference>
<sequence length="448" mass="52353">MVGLFACTLVISRSRNESSRMAPGSSLKFLTPTTSKVWFSVILLLTGVINERILCALQPDPVPTWLAWYKLMRDSAFESDLHDFATSPWPDSPLILPHSNKHDRQIDDEQHEPNRIKFEEIERPTVRKKMKKSRHNCGYDSLPFEIFDCHRPSGTEEQVIFEAIRSLKQVDRSRFIKEGEGEYKMLKIPENRIKDFLALVVNRGQNSSGIPRIGESSSSDLTSKQFSIERQSRKRKALARFHSEATRLDLRPLYTDRVIPDFYQSIEEIRAYIRNTESLSSDRKHLLYYFNRVLTLMPLYLFHVDMINTVIPDVGFKGKDNTLRYQRQTAGKHFLEYIKQLVHEYDQSLTKGRSTDDQTLGEGCPTVQYFFKTSNHSSFCWNIILYWVQLSRKTLASSIITDGKKSQKTIMFTFKQLFNEFITSYIEQFFNYSKVKKSQSLFSKHRKI</sequence>
<gene>
    <name evidence="1" type="ORF">PSTG_00756</name>
</gene>
<dbReference type="Proteomes" id="UP000054564">
    <property type="component" value="Unassembled WGS sequence"/>
</dbReference>
<organism evidence="1 2">
    <name type="scientific">Puccinia striiformis f. sp. tritici PST-78</name>
    <dbReference type="NCBI Taxonomy" id="1165861"/>
    <lineage>
        <taxon>Eukaryota</taxon>
        <taxon>Fungi</taxon>
        <taxon>Dikarya</taxon>
        <taxon>Basidiomycota</taxon>
        <taxon>Pucciniomycotina</taxon>
        <taxon>Pucciniomycetes</taxon>
        <taxon>Pucciniales</taxon>
        <taxon>Pucciniaceae</taxon>
        <taxon>Puccinia</taxon>
    </lineage>
</organism>